<dbReference type="KEGG" id="pbv:AR543_18770"/>
<evidence type="ECO:0000313" key="2">
    <source>
        <dbReference type="Proteomes" id="UP000078148"/>
    </source>
</evidence>
<gene>
    <name evidence="1" type="ORF">AR543_18770</name>
</gene>
<organism evidence="1 2">
    <name type="scientific">Paenibacillus bovis</name>
    <dbReference type="NCBI Taxonomy" id="1616788"/>
    <lineage>
        <taxon>Bacteria</taxon>
        <taxon>Bacillati</taxon>
        <taxon>Bacillota</taxon>
        <taxon>Bacilli</taxon>
        <taxon>Bacillales</taxon>
        <taxon>Paenibacillaceae</taxon>
        <taxon>Paenibacillus</taxon>
    </lineage>
</organism>
<evidence type="ECO:0008006" key="3">
    <source>
        <dbReference type="Google" id="ProtNLM"/>
    </source>
</evidence>
<evidence type="ECO:0000313" key="1">
    <source>
        <dbReference type="EMBL" id="ANF97855.1"/>
    </source>
</evidence>
<reference evidence="1 2" key="2">
    <citation type="journal article" date="2016" name="Int. J. Syst. Evol. Microbiol.">
        <title>Paenibacillus bovis sp. nov., isolated from raw yak (Bos grunniens) milk.</title>
        <authorList>
            <person name="Gao C."/>
            <person name="Han J."/>
            <person name="Liu Z."/>
            <person name="Xu X."/>
            <person name="Hang F."/>
            <person name="Wu Z."/>
        </authorList>
    </citation>
    <scope>NUCLEOTIDE SEQUENCE [LARGE SCALE GENOMIC DNA]</scope>
    <source>
        <strain evidence="1 2">BD3526</strain>
    </source>
</reference>
<name>A0A172ZJN4_9BACL</name>
<proteinExistence type="predicted"/>
<accession>A0A172ZJN4</accession>
<reference evidence="2" key="1">
    <citation type="submission" date="2015-10" db="EMBL/GenBank/DDBJ databases">
        <title>Genome of Paenibacillus bovis sp. nov.</title>
        <authorList>
            <person name="Wu Z."/>
            <person name="Gao C."/>
            <person name="Liu Z."/>
            <person name="Zheng H."/>
        </authorList>
    </citation>
    <scope>NUCLEOTIDE SEQUENCE [LARGE SCALE GENOMIC DNA]</scope>
    <source>
        <strain evidence="2">BD3526</strain>
    </source>
</reference>
<sequence>MSYNIDVFSRQMPVIRDFLYYYVSYKELHSLSSKAGTYQSFVDYTINAHYLQSLNYWCMVFGSDTSNPTHWKHIGLNNDDRNEIINKAKMNSTAWKEYWQKVTKFRNSYSAHRDLNYLEPVPHLDKAYDLALVYDEWIRDFISPDVLEDPLLIDLVAEYRVMTKEFIKKIENAL</sequence>
<dbReference type="RefSeq" id="WP_060535948.1">
    <property type="nucleotide sequence ID" value="NZ_CP013023.1"/>
</dbReference>
<protein>
    <recommendedName>
        <fullName evidence="3">HEPN AbiU2-like domain-containing protein</fullName>
    </recommendedName>
</protein>
<dbReference type="EMBL" id="CP013023">
    <property type="protein sequence ID" value="ANF97855.1"/>
    <property type="molecule type" value="Genomic_DNA"/>
</dbReference>
<dbReference type="OrthoDB" id="2990739at2"/>
<keyword evidence="2" id="KW-1185">Reference proteome</keyword>
<dbReference type="Proteomes" id="UP000078148">
    <property type="component" value="Chromosome"/>
</dbReference>
<dbReference type="AlphaFoldDB" id="A0A172ZJN4"/>